<dbReference type="PANTHER" id="PTHR46401:SF2">
    <property type="entry name" value="GLYCOSYLTRANSFERASE WBBK-RELATED"/>
    <property type="match status" value="1"/>
</dbReference>
<reference evidence="5" key="1">
    <citation type="submission" date="2018-03" db="EMBL/GenBank/DDBJ databases">
        <authorList>
            <person name="Rodrigo-Torres L."/>
            <person name="Arahal R. D."/>
            <person name="Lucena T."/>
        </authorList>
    </citation>
    <scope>NUCLEOTIDE SEQUENCE [LARGE SCALE GENOMIC DNA]</scope>
    <source>
        <strain evidence="5">CECT 8504</strain>
    </source>
</reference>
<keyword evidence="5" id="KW-1185">Reference proteome</keyword>
<dbReference type="SUPFAM" id="SSF53756">
    <property type="entry name" value="UDP-Glycosyltransferase/glycogen phosphorylase"/>
    <property type="match status" value="1"/>
</dbReference>
<dbReference type="EMBL" id="ONZF01000002">
    <property type="protein sequence ID" value="SPJ23042.1"/>
    <property type="molecule type" value="Genomic_DNA"/>
</dbReference>
<gene>
    <name evidence="4" type="primary">mshA_1</name>
    <name evidence="4" type="ORF">PAA8504_00847</name>
</gene>
<dbReference type="InterPro" id="IPR001296">
    <property type="entry name" value="Glyco_trans_1"/>
</dbReference>
<evidence type="ECO:0000259" key="2">
    <source>
        <dbReference type="Pfam" id="PF00534"/>
    </source>
</evidence>
<sequence>MTIEVAHFTRRPAPGGFSLERVFRDVRTAMPDRVRVVERQNRFLSQGILPRLRDAWAARRYATDVNHITGDVHYLTFFLPRARTLLTVHDTVLVEREAGLKRWLLWFFWFRLPAACCARMTAISEESKQRVLSLIRIDPDRIDVIPDPVSPDFQPVPARKAQGKFRLLHIGTKPNKNLERVLEALSRLDIELTIIGKLTDRQSQAVDRSGLAVRTLSHLSDADIRGEYARADALIFVSLDEGFGLPIVEANATGRPVITSARAPMDAIAGDAAVLVDPTDPQAIREAVTRLSGDADLRGKLVERGYGNARRFRADAVAAQYADLYQRIADEAEGRPK</sequence>
<dbReference type="Gene3D" id="3.40.50.2000">
    <property type="entry name" value="Glycogen Phosphorylase B"/>
    <property type="match status" value="2"/>
</dbReference>
<feature type="domain" description="Glycosyltransferase subfamily 4-like N-terminal" evidence="3">
    <location>
        <begin position="24"/>
        <end position="152"/>
    </location>
</feature>
<dbReference type="PANTHER" id="PTHR46401">
    <property type="entry name" value="GLYCOSYLTRANSFERASE WBBK-RELATED"/>
    <property type="match status" value="1"/>
</dbReference>
<dbReference type="Pfam" id="PF00534">
    <property type="entry name" value="Glycos_transf_1"/>
    <property type="match status" value="1"/>
</dbReference>
<dbReference type="OrthoDB" id="9790710at2"/>
<organism evidence="4 5">
    <name type="scientific">Palleronia abyssalis</name>
    <dbReference type="NCBI Taxonomy" id="1501240"/>
    <lineage>
        <taxon>Bacteria</taxon>
        <taxon>Pseudomonadati</taxon>
        <taxon>Pseudomonadota</taxon>
        <taxon>Alphaproteobacteria</taxon>
        <taxon>Rhodobacterales</taxon>
        <taxon>Roseobacteraceae</taxon>
        <taxon>Palleronia</taxon>
    </lineage>
</organism>
<evidence type="ECO:0000259" key="3">
    <source>
        <dbReference type="Pfam" id="PF13439"/>
    </source>
</evidence>
<evidence type="ECO:0000313" key="4">
    <source>
        <dbReference type="EMBL" id="SPJ23042.1"/>
    </source>
</evidence>
<accession>A0A2R8BSB3</accession>
<keyword evidence="4" id="KW-0328">Glycosyltransferase</keyword>
<keyword evidence="1 4" id="KW-0808">Transferase</keyword>
<dbReference type="AlphaFoldDB" id="A0A2R8BSB3"/>
<dbReference type="Proteomes" id="UP000244912">
    <property type="component" value="Unassembled WGS sequence"/>
</dbReference>
<evidence type="ECO:0000256" key="1">
    <source>
        <dbReference type="ARBA" id="ARBA00022679"/>
    </source>
</evidence>
<dbReference type="CDD" id="cd03809">
    <property type="entry name" value="GT4_MtfB-like"/>
    <property type="match status" value="1"/>
</dbReference>
<dbReference type="RefSeq" id="WP_108892913.1">
    <property type="nucleotide sequence ID" value="NZ_ONZF01000002.1"/>
</dbReference>
<dbReference type="GO" id="GO:0102710">
    <property type="term" value="F:D-inositol-3-phosphate glycosyltransferase activity"/>
    <property type="evidence" value="ECO:0007669"/>
    <property type="project" value="UniProtKB-EC"/>
</dbReference>
<proteinExistence type="predicted"/>
<protein>
    <submittedName>
        <fullName evidence="4">D-inositol 3-phosphate glycosyltransferase</fullName>
        <ecNumber evidence="4">2.4.1.250</ecNumber>
    </submittedName>
</protein>
<feature type="domain" description="Glycosyl transferase family 1" evidence="2">
    <location>
        <begin position="165"/>
        <end position="306"/>
    </location>
</feature>
<name>A0A2R8BSB3_9RHOB</name>
<dbReference type="GO" id="GO:0009103">
    <property type="term" value="P:lipopolysaccharide biosynthetic process"/>
    <property type="evidence" value="ECO:0007669"/>
    <property type="project" value="TreeGrafter"/>
</dbReference>
<dbReference type="Pfam" id="PF13439">
    <property type="entry name" value="Glyco_transf_4"/>
    <property type="match status" value="1"/>
</dbReference>
<dbReference type="InterPro" id="IPR028098">
    <property type="entry name" value="Glyco_trans_4-like_N"/>
</dbReference>
<evidence type="ECO:0000313" key="5">
    <source>
        <dbReference type="Proteomes" id="UP000244912"/>
    </source>
</evidence>
<dbReference type="EC" id="2.4.1.250" evidence="4"/>